<dbReference type="GO" id="GO:0042802">
    <property type="term" value="F:identical protein binding"/>
    <property type="evidence" value="ECO:0007669"/>
    <property type="project" value="UniProtKB-ARBA"/>
</dbReference>
<dbReference type="Proteomes" id="UP000228859">
    <property type="component" value="Unassembled WGS sequence"/>
</dbReference>
<feature type="binding site" evidence="10">
    <location>
        <position position="22"/>
    </location>
    <ligand>
        <name>(6S)-5-formyl-5,6,7,8-tetrahydrofolate</name>
        <dbReference type="ChEBI" id="CHEBI:57457"/>
    </ligand>
</feature>
<dbReference type="PANTHER" id="PTHR42714:SF2">
    <property type="entry name" value="TRNA MODIFICATION GTPASE GTPBP3, MITOCHONDRIAL"/>
    <property type="match status" value="1"/>
</dbReference>
<reference evidence="13 14" key="1">
    <citation type="journal article" date="2017" name="Front. Microbiol.">
        <title>Comparative Genomic Analysis of the Class Epsilonproteobacteria and Proposed Reclassification to Epsilonbacteraeota (phyl. nov.).</title>
        <authorList>
            <person name="Waite D.W."/>
            <person name="Vanwonterghem I."/>
            <person name="Rinke C."/>
            <person name="Parks D.H."/>
            <person name="Zhang Y."/>
            <person name="Takai K."/>
            <person name="Sievert S.M."/>
            <person name="Simon J."/>
            <person name="Campbell B.J."/>
            <person name="Hanson T.E."/>
            <person name="Woyke T."/>
            <person name="Klotz M.G."/>
            <person name="Hugenholtz P."/>
        </authorList>
    </citation>
    <scope>NUCLEOTIDE SEQUENCE [LARGE SCALE GENOMIC DNA]</scope>
    <source>
        <strain evidence="13">UBA12443</strain>
    </source>
</reference>
<keyword evidence="8 10" id="KW-0630">Potassium</keyword>
<sequence length="448" mass="49896">MMNDTIAAIATAHGVGSISILRLSGDRSLSIALKLTQKSKLQPRYATLTSLHHNDGTLIDEAIVIYFQAPRSFTGEEVVEFQCHGGYVVAESLLRAVLSEGARLAEPGEFSKRAFLNGRLDLTQAEATAALIEAKSDDAARILARQMKGELRGYIEGIRDALLEILAYSEVVIDYAEEDLPQDVVDQIEVKLANIKHTLSRTLESSRRRSGLMQGFRVAIIGKPNVGKSSLLNALLDYERAIVSDIAGTTRDTIEEQVRIGTHLIRLVDTAGIRNAHDEIERIGIERSISAIENADVVIALFDSSREIDGEDRAIIDLIERYREEKPFICVLNKSDLQESFDITAIEGYTPIRLSCKQEMQSLIDVLSSLMDYENDGEEMMLISQRQISATEKAVRSIDEAYEPLRDGELEFFSFHINAAIRAVASISRPYELDEMFDKMFGQFCLGK</sequence>
<evidence type="ECO:0000256" key="1">
    <source>
        <dbReference type="ARBA" id="ARBA00011043"/>
    </source>
</evidence>
<dbReference type="GO" id="GO:0002098">
    <property type="term" value="P:tRNA wobble uridine modification"/>
    <property type="evidence" value="ECO:0007669"/>
    <property type="project" value="TreeGrafter"/>
</dbReference>
<gene>
    <name evidence="10" type="primary">mnmE</name>
    <name evidence="10" type="synonym">trmE</name>
    <name evidence="13" type="ORF">CFH83_07310</name>
</gene>
<feature type="binding site" evidence="10">
    <location>
        <position position="225"/>
    </location>
    <ligand>
        <name>K(+)</name>
        <dbReference type="ChEBI" id="CHEBI:29103"/>
    </ligand>
</feature>
<dbReference type="PANTHER" id="PTHR42714">
    <property type="entry name" value="TRNA MODIFICATION GTPASE GTPBP3"/>
    <property type="match status" value="1"/>
</dbReference>
<dbReference type="Pfam" id="PF01926">
    <property type="entry name" value="MMR_HSR1"/>
    <property type="match status" value="1"/>
</dbReference>
<comment type="cofactor">
    <cofactor evidence="10">
        <name>K(+)</name>
        <dbReference type="ChEBI" id="CHEBI:29103"/>
    </cofactor>
    <text evidence="10">Binds 1 potassium ion per subunit.</text>
</comment>
<proteinExistence type="inferred from homology"/>
<evidence type="ECO:0000256" key="11">
    <source>
        <dbReference type="RuleBase" id="RU003313"/>
    </source>
</evidence>
<dbReference type="NCBIfam" id="TIGR00231">
    <property type="entry name" value="small_GTP"/>
    <property type="match status" value="1"/>
</dbReference>
<dbReference type="Pfam" id="PF12631">
    <property type="entry name" value="MnmE_helical"/>
    <property type="match status" value="1"/>
</dbReference>
<dbReference type="Gene3D" id="1.20.120.430">
    <property type="entry name" value="tRNA modification GTPase MnmE domain 2"/>
    <property type="match status" value="1"/>
</dbReference>
<dbReference type="CDD" id="cd14858">
    <property type="entry name" value="TrmE_N"/>
    <property type="match status" value="1"/>
</dbReference>
<feature type="binding site" evidence="10">
    <location>
        <begin position="225"/>
        <end position="230"/>
    </location>
    <ligand>
        <name>GTP</name>
        <dbReference type="ChEBI" id="CHEBI:37565"/>
    </ligand>
</feature>
<comment type="caution">
    <text evidence="10">Lacks conserved residue(s) required for the propagation of feature annotation.</text>
</comment>
<accession>A0A2D3WCK4</accession>
<feature type="binding site" evidence="10">
    <location>
        <position position="80"/>
    </location>
    <ligand>
        <name>(6S)-5-formyl-5,6,7,8-tetrahydrofolate</name>
        <dbReference type="ChEBI" id="CHEBI:57457"/>
    </ligand>
</feature>
<keyword evidence="5 10" id="KW-0547">Nucleotide-binding</keyword>
<evidence type="ECO:0000256" key="5">
    <source>
        <dbReference type="ARBA" id="ARBA00022741"/>
    </source>
</evidence>
<dbReference type="GO" id="GO:0003924">
    <property type="term" value="F:GTPase activity"/>
    <property type="evidence" value="ECO:0007669"/>
    <property type="project" value="UniProtKB-UniRule"/>
</dbReference>
<dbReference type="GO" id="GO:0005525">
    <property type="term" value="F:GTP binding"/>
    <property type="evidence" value="ECO:0007669"/>
    <property type="project" value="UniProtKB-UniRule"/>
</dbReference>
<dbReference type="SUPFAM" id="SSF52540">
    <property type="entry name" value="P-loop containing nucleoside triphosphate hydrolases"/>
    <property type="match status" value="1"/>
</dbReference>
<dbReference type="InterPro" id="IPR004520">
    <property type="entry name" value="GTPase_MnmE"/>
</dbReference>
<dbReference type="Gene3D" id="3.40.50.300">
    <property type="entry name" value="P-loop containing nucleotide triphosphate hydrolases"/>
    <property type="match status" value="1"/>
</dbReference>
<feature type="binding site" evidence="10">
    <location>
        <begin position="269"/>
        <end position="272"/>
    </location>
    <ligand>
        <name>GTP</name>
        <dbReference type="ChEBI" id="CHEBI:37565"/>
    </ligand>
</feature>
<comment type="caution">
    <text evidence="13">The sequence shown here is derived from an EMBL/GenBank/DDBJ whole genome shotgun (WGS) entry which is preliminary data.</text>
</comment>
<dbReference type="PROSITE" id="PS51709">
    <property type="entry name" value="G_TRME"/>
    <property type="match status" value="1"/>
</dbReference>
<evidence type="ECO:0000313" key="14">
    <source>
        <dbReference type="Proteomes" id="UP000228859"/>
    </source>
</evidence>
<dbReference type="InterPro" id="IPR018948">
    <property type="entry name" value="GTP-bd_TrmE_N"/>
</dbReference>
<evidence type="ECO:0000256" key="8">
    <source>
        <dbReference type="ARBA" id="ARBA00022958"/>
    </source>
</evidence>
<dbReference type="InterPro" id="IPR027368">
    <property type="entry name" value="MnmE_dom2"/>
</dbReference>
<keyword evidence="9 10" id="KW-0342">GTP-binding</keyword>
<dbReference type="InterPro" id="IPR006073">
    <property type="entry name" value="GTP-bd"/>
</dbReference>
<dbReference type="FunFam" id="3.30.1360.120:FF:000003">
    <property type="entry name" value="tRNA modification GTPase MnmE"/>
    <property type="match status" value="1"/>
</dbReference>
<evidence type="ECO:0000256" key="2">
    <source>
        <dbReference type="ARBA" id="ARBA00022490"/>
    </source>
</evidence>
<dbReference type="HAMAP" id="MF_00379">
    <property type="entry name" value="GTPase_MnmE"/>
    <property type="match status" value="1"/>
</dbReference>
<feature type="domain" description="TrmE-type G" evidence="12">
    <location>
        <begin position="215"/>
        <end position="372"/>
    </location>
</feature>
<feature type="binding site" evidence="10">
    <location>
        <position position="448"/>
    </location>
    <ligand>
        <name>(6S)-5-formyl-5,6,7,8-tetrahydrofolate</name>
        <dbReference type="ChEBI" id="CHEBI:57457"/>
    </ligand>
</feature>
<dbReference type="NCBIfam" id="TIGR00450">
    <property type="entry name" value="mnmE_trmE_thdF"/>
    <property type="match status" value="1"/>
</dbReference>
<dbReference type="EMBL" id="DLUI01000104">
    <property type="protein sequence ID" value="DAB38148.1"/>
    <property type="molecule type" value="Genomic_DNA"/>
</dbReference>
<dbReference type="InterPro" id="IPR005225">
    <property type="entry name" value="Small_GTP-bd"/>
</dbReference>
<dbReference type="FunFam" id="3.40.50.300:FF:001376">
    <property type="entry name" value="tRNA modification GTPase MnmE"/>
    <property type="match status" value="1"/>
</dbReference>
<dbReference type="InterPro" id="IPR027417">
    <property type="entry name" value="P-loop_NTPase"/>
</dbReference>
<dbReference type="InterPro" id="IPR027266">
    <property type="entry name" value="TrmE/GcvT-like"/>
</dbReference>
<keyword evidence="7 10" id="KW-0460">Magnesium</keyword>
<dbReference type="GO" id="GO:0005829">
    <property type="term" value="C:cytosol"/>
    <property type="evidence" value="ECO:0007669"/>
    <property type="project" value="TreeGrafter"/>
</dbReference>
<evidence type="ECO:0000259" key="12">
    <source>
        <dbReference type="PROSITE" id="PS51709"/>
    </source>
</evidence>
<organism evidence="13 14">
    <name type="scientific">Sulfuricurvum kujiense</name>
    <dbReference type="NCBI Taxonomy" id="148813"/>
    <lineage>
        <taxon>Bacteria</taxon>
        <taxon>Pseudomonadati</taxon>
        <taxon>Campylobacterota</taxon>
        <taxon>Epsilonproteobacteria</taxon>
        <taxon>Campylobacterales</taxon>
        <taxon>Sulfurimonadaceae</taxon>
        <taxon>Sulfuricurvum</taxon>
    </lineage>
</organism>
<dbReference type="EC" id="3.6.-.-" evidence="10"/>
<dbReference type="CDD" id="cd04164">
    <property type="entry name" value="trmE"/>
    <property type="match status" value="1"/>
</dbReference>
<feature type="binding site" evidence="10">
    <location>
        <position position="244"/>
    </location>
    <ligand>
        <name>K(+)</name>
        <dbReference type="ChEBI" id="CHEBI:29103"/>
    </ligand>
</feature>
<comment type="subunit">
    <text evidence="10">Homodimer. Heterotetramer of two MnmE and two MnmG subunits.</text>
</comment>
<feature type="binding site" evidence="10">
    <location>
        <position position="250"/>
    </location>
    <ligand>
        <name>Mg(2+)</name>
        <dbReference type="ChEBI" id="CHEBI:18420"/>
    </ligand>
</feature>
<feature type="binding site" evidence="10">
    <location>
        <position position="119"/>
    </location>
    <ligand>
        <name>(6S)-5-formyl-5,6,7,8-tetrahydrofolate</name>
        <dbReference type="ChEBI" id="CHEBI:57457"/>
    </ligand>
</feature>
<evidence type="ECO:0000256" key="6">
    <source>
        <dbReference type="ARBA" id="ARBA00022801"/>
    </source>
</evidence>
<name>A0A2D3WCK4_9BACT</name>
<dbReference type="PRINTS" id="PR00326">
    <property type="entry name" value="GTP1OBG"/>
</dbReference>
<evidence type="ECO:0000256" key="10">
    <source>
        <dbReference type="HAMAP-Rule" id="MF_00379"/>
    </source>
</evidence>
<evidence type="ECO:0000256" key="9">
    <source>
        <dbReference type="ARBA" id="ARBA00023134"/>
    </source>
</evidence>
<feature type="binding site" evidence="10">
    <location>
        <position position="249"/>
    </location>
    <ligand>
        <name>K(+)</name>
        <dbReference type="ChEBI" id="CHEBI:29103"/>
    </ligand>
</feature>
<dbReference type="NCBIfam" id="NF003661">
    <property type="entry name" value="PRK05291.1-3"/>
    <property type="match status" value="1"/>
</dbReference>
<comment type="function">
    <text evidence="10">Exhibits a very high intrinsic GTPase hydrolysis rate. Involved in the addition of a carboxymethylaminomethyl (cmnm) group at the wobble position (U34) of certain tRNAs, forming tRNA-cmnm(5)s(2)U34.</text>
</comment>
<dbReference type="Gene3D" id="3.30.1360.120">
    <property type="entry name" value="Probable tRNA modification gtpase trme, domain 1"/>
    <property type="match status" value="1"/>
</dbReference>
<comment type="subcellular location">
    <subcellularLocation>
        <location evidence="10">Cytoplasm</location>
    </subcellularLocation>
</comment>
<dbReference type="GO" id="GO:0030488">
    <property type="term" value="P:tRNA methylation"/>
    <property type="evidence" value="ECO:0007669"/>
    <property type="project" value="TreeGrafter"/>
</dbReference>
<evidence type="ECO:0000313" key="13">
    <source>
        <dbReference type="EMBL" id="DAB38148.1"/>
    </source>
</evidence>
<feature type="binding site" evidence="10">
    <location>
        <begin position="244"/>
        <end position="250"/>
    </location>
    <ligand>
        <name>GTP</name>
        <dbReference type="ChEBI" id="CHEBI:37565"/>
    </ligand>
</feature>
<dbReference type="InterPro" id="IPR025867">
    <property type="entry name" value="MnmE_helical"/>
</dbReference>
<evidence type="ECO:0000256" key="4">
    <source>
        <dbReference type="ARBA" id="ARBA00022723"/>
    </source>
</evidence>
<keyword evidence="4 10" id="KW-0479">Metal-binding</keyword>
<protein>
    <recommendedName>
        <fullName evidence="10">tRNA modification GTPase MnmE</fullName>
        <ecNumber evidence="10">3.6.-.-</ecNumber>
    </recommendedName>
</protein>
<dbReference type="GO" id="GO:0046872">
    <property type="term" value="F:metal ion binding"/>
    <property type="evidence" value="ECO:0007669"/>
    <property type="project" value="UniProtKB-KW"/>
</dbReference>
<keyword evidence="3 10" id="KW-0819">tRNA processing</keyword>
<feature type="binding site" evidence="10">
    <location>
        <position position="229"/>
    </location>
    <ligand>
        <name>Mg(2+)</name>
        <dbReference type="ChEBI" id="CHEBI:18420"/>
    </ligand>
</feature>
<keyword evidence="6 10" id="KW-0378">Hydrolase</keyword>
<keyword evidence="2 10" id="KW-0963">Cytoplasm</keyword>
<dbReference type="InterPro" id="IPR031168">
    <property type="entry name" value="G_TrmE"/>
</dbReference>
<evidence type="ECO:0000256" key="7">
    <source>
        <dbReference type="ARBA" id="ARBA00022842"/>
    </source>
</evidence>
<dbReference type="AlphaFoldDB" id="A0A2D3WCK4"/>
<feature type="binding site" evidence="10">
    <location>
        <position position="246"/>
    </location>
    <ligand>
        <name>K(+)</name>
        <dbReference type="ChEBI" id="CHEBI:29103"/>
    </ligand>
</feature>
<comment type="similarity">
    <text evidence="1 10 11">Belongs to the TRAFAC class TrmE-Era-EngA-EngB-Septin-like GTPase superfamily. TrmE GTPase family.</text>
</comment>
<dbReference type="Pfam" id="PF10396">
    <property type="entry name" value="TrmE_N"/>
    <property type="match status" value="1"/>
</dbReference>
<evidence type="ECO:0000256" key="3">
    <source>
        <dbReference type="ARBA" id="ARBA00022694"/>
    </source>
</evidence>